<keyword evidence="2" id="KW-1185">Reference proteome</keyword>
<accession>A0A4P6XSA4</accession>
<evidence type="ECO:0000313" key="2">
    <source>
        <dbReference type="Proteomes" id="UP000292447"/>
    </source>
</evidence>
<evidence type="ECO:0000313" key="1">
    <source>
        <dbReference type="EMBL" id="QBM90380.1"/>
    </source>
</evidence>
<organism evidence="1 2">
    <name type="scientific">Metschnikowia aff. pulcherrima</name>
    <dbReference type="NCBI Taxonomy" id="2163413"/>
    <lineage>
        <taxon>Eukaryota</taxon>
        <taxon>Fungi</taxon>
        <taxon>Dikarya</taxon>
        <taxon>Ascomycota</taxon>
        <taxon>Saccharomycotina</taxon>
        <taxon>Pichiomycetes</taxon>
        <taxon>Metschnikowiaceae</taxon>
        <taxon>Metschnikowia</taxon>
    </lineage>
</organism>
<dbReference type="AlphaFoldDB" id="A0A4P6XSA4"/>
<gene>
    <name evidence="1" type="ORF">METSCH_E06290</name>
</gene>
<dbReference type="EMBL" id="CP034460">
    <property type="protein sequence ID" value="QBM90380.1"/>
    <property type="molecule type" value="Genomic_DNA"/>
</dbReference>
<protein>
    <submittedName>
        <fullName evidence="1">Uncharacterized protein</fullName>
    </submittedName>
</protein>
<dbReference type="Proteomes" id="UP000292447">
    <property type="component" value="Chromosome V"/>
</dbReference>
<reference evidence="2" key="1">
    <citation type="submission" date="2019-03" db="EMBL/GenBank/DDBJ databases">
        <title>Snf2 controls pulcherriminic acid biosynthesis and connects pigmentation and antifungal activity of the yeast Metschnikowia pulcherrima.</title>
        <authorList>
            <person name="Gore-Lloyd D."/>
            <person name="Sumann I."/>
            <person name="Brachmann A.O."/>
            <person name="Schneeberger K."/>
            <person name="Ortiz-Merino R.A."/>
            <person name="Moreno-Beltran M."/>
            <person name="Schlaefli M."/>
            <person name="Kirner P."/>
            <person name="Santos Kron A."/>
            <person name="Wolfe K.H."/>
            <person name="Piel J."/>
            <person name="Ahrens C.H."/>
            <person name="Henk D."/>
            <person name="Freimoser F.M."/>
        </authorList>
    </citation>
    <scope>NUCLEOTIDE SEQUENCE [LARGE SCALE GENOMIC DNA]</scope>
    <source>
        <strain evidence="2">APC 1.2</strain>
    </source>
</reference>
<name>A0A4P6XSA4_9ASCO</name>
<sequence length="155" mass="17461">MAFFSDSFLARTSSNLPHFTQARHGGDMSFLFQVCTRVFRAMLNPANHNKRSYPLSATTSKFICSKLRNFSCGADPANTEFQTFAVPMRLAGVSQRHYVHGQYVETSVCTRSNATHKKINITMQARISNSRVRLLRQSNREIGPTMDIPCSFSDS</sequence>
<proteinExistence type="predicted"/>